<dbReference type="SUPFAM" id="SSF55729">
    <property type="entry name" value="Acyl-CoA N-acyltransferases (Nat)"/>
    <property type="match status" value="1"/>
</dbReference>
<dbReference type="Proteomes" id="UP001595740">
    <property type="component" value="Unassembled WGS sequence"/>
</dbReference>
<dbReference type="EMBL" id="JBHRXK010000001">
    <property type="protein sequence ID" value="MFC3549751.1"/>
    <property type="molecule type" value="Genomic_DNA"/>
</dbReference>
<keyword evidence="3" id="KW-1185">Reference proteome</keyword>
<dbReference type="InterPro" id="IPR000182">
    <property type="entry name" value="GNAT_dom"/>
</dbReference>
<comment type="caution">
    <text evidence="2">The sequence shown here is derived from an EMBL/GenBank/DDBJ whole genome shotgun (WGS) entry which is preliminary data.</text>
</comment>
<keyword evidence="2" id="KW-0808">Transferase</keyword>
<feature type="domain" description="N-acetyltransferase" evidence="1">
    <location>
        <begin position="8"/>
        <end position="159"/>
    </location>
</feature>
<dbReference type="Gene3D" id="3.40.630.30">
    <property type="match status" value="1"/>
</dbReference>
<accession>A0ABV7RMA3</accession>
<dbReference type="Pfam" id="PF13673">
    <property type="entry name" value="Acetyltransf_10"/>
    <property type="match status" value="1"/>
</dbReference>
<evidence type="ECO:0000313" key="3">
    <source>
        <dbReference type="Proteomes" id="UP001595740"/>
    </source>
</evidence>
<proteinExistence type="predicted"/>
<dbReference type="PROSITE" id="PS51186">
    <property type="entry name" value="GNAT"/>
    <property type="match status" value="1"/>
</dbReference>
<reference evidence="3" key="1">
    <citation type="journal article" date="2019" name="Int. J. Syst. Evol. Microbiol.">
        <title>The Global Catalogue of Microorganisms (GCM) 10K type strain sequencing project: providing services to taxonomists for standard genome sequencing and annotation.</title>
        <authorList>
            <consortium name="The Broad Institute Genomics Platform"/>
            <consortium name="The Broad Institute Genome Sequencing Center for Infectious Disease"/>
            <person name="Wu L."/>
            <person name="Ma J."/>
        </authorList>
    </citation>
    <scope>NUCLEOTIDE SEQUENCE [LARGE SCALE GENOMIC DNA]</scope>
    <source>
        <strain evidence="3">KCTC 42875</strain>
    </source>
</reference>
<sequence>MALHVRAVVTRRATPTDAAAISALTLALTRRWIAPDCTQEGAGLLLASMGTQPTLARIQSGYRYLVAEQGTVLLGVAALQLPHHLYHLFVADAAQHQGLARRLWDALRDTDHHAMQPAGYTVNAARHSIAAYRRLGFVAEGPEQATQGIPSTPMRWRGQIDIR</sequence>
<organism evidence="2 3">
    <name type="scientific">Lysobacter cavernae</name>
    <dbReference type="NCBI Taxonomy" id="1685901"/>
    <lineage>
        <taxon>Bacteria</taxon>
        <taxon>Pseudomonadati</taxon>
        <taxon>Pseudomonadota</taxon>
        <taxon>Gammaproteobacteria</taxon>
        <taxon>Lysobacterales</taxon>
        <taxon>Lysobacteraceae</taxon>
        <taxon>Lysobacter</taxon>
    </lineage>
</organism>
<dbReference type="EC" id="2.3.1.-" evidence="2"/>
<dbReference type="CDD" id="cd04301">
    <property type="entry name" value="NAT_SF"/>
    <property type="match status" value="1"/>
</dbReference>
<dbReference type="GO" id="GO:0016746">
    <property type="term" value="F:acyltransferase activity"/>
    <property type="evidence" value="ECO:0007669"/>
    <property type="project" value="UniProtKB-KW"/>
</dbReference>
<protein>
    <submittedName>
        <fullName evidence="2">GNAT family N-acetyltransferase</fullName>
        <ecNumber evidence="2">2.3.1.-</ecNumber>
    </submittedName>
</protein>
<evidence type="ECO:0000313" key="2">
    <source>
        <dbReference type="EMBL" id="MFC3549751.1"/>
    </source>
</evidence>
<dbReference type="RefSeq" id="WP_386757032.1">
    <property type="nucleotide sequence ID" value="NZ_JBHRXK010000001.1"/>
</dbReference>
<name>A0ABV7RMA3_9GAMM</name>
<keyword evidence="2" id="KW-0012">Acyltransferase</keyword>
<evidence type="ECO:0000259" key="1">
    <source>
        <dbReference type="PROSITE" id="PS51186"/>
    </source>
</evidence>
<gene>
    <name evidence="2" type="ORF">ACFOLC_01835</name>
</gene>
<dbReference type="InterPro" id="IPR016181">
    <property type="entry name" value="Acyl_CoA_acyltransferase"/>
</dbReference>